<feature type="region of interest" description="Disordered" evidence="1">
    <location>
        <begin position="1"/>
        <end position="99"/>
    </location>
</feature>
<proteinExistence type="predicted"/>
<sequence>MIRRFEQRDVSVDASFYTASKPGESASGVENNEVDTDEETVENTQENSSPAQDKTGRDFVRPTGGHVHCDDSGGESDAEEKPQIKQAEVRAGREGRQRV</sequence>
<evidence type="ECO:0000256" key="1">
    <source>
        <dbReference type="SAM" id="MobiDB-lite"/>
    </source>
</evidence>
<feature type="compositionally biased region" description="Basic and acidic residues" evidence="1">
    <location>
        <begin position="79"/>
        <end position="99"/>
    </location>
</feature>
<evidence type="ECO:0000313" key="2">
    <source>
        <dbReference type="EMBL" id="MPC16164.1"/>
    </source>
</evidence>
<gene>
    <name evidence="2" type="ORF">E2C01_008984</name>
</gene>
<organism evidence="2 3">
    <name type="scientific">Portunus trituberculatus</name>
    <name type="common">Swimming crab</name>
    <name type="synonym">Neptunus trituberculatus</name>
    <dbReference type="NCBI Taxonomy" id="210409"/>
    <lineage>
        <taxon>Eukaryota</taxon>
        <taxon>Metazoa</taxon>
        <taxon>Ecdysozoa</taxon>
        <taxon>Arthropoda</taxon>
        <taxon>Crustacea</taxon>
        <taxon>Multicrustacea</taxon>
        <taxon>Malacostraca</taxon>
        <taxon>Eumalacostraca</taxon>
        <taxon>Eucarida</taxon>
        <taxon>Decapoda</taxon>
        <taxon>Pleocyemata</taxon>
        <taxon>Brachyura</taxon>
        <taxon>Eubrachyura</taxon>
        <taxon>Portunoidea</taxon>
        <taxon>Portunidae</taxon>
        <taxon>Portuninae</taxon>
        <taxon>Portunus</taxon>
    </lineage>
</organism>
<feature type="compositionally biased region" description="Acidic residues" evidence="1">
    <location>
        <begin position="32"/>
        <end position="41"/>
    </location>
</feature>
<reference evidence="2 3" key="1">
    <citation type="submission" date="2019-05" db="EMBL/GenBank/DDBJ databases">
        <title>Another draft genome of Portunus trituberculatus and its Hox gene families provides insights of decapod evolution.</title>
        <authorList>
            <person name="Jeong J.-H."/>
            <person name="Song I."/>
            <person name="Kim S."/>
            <person name="Choi T."/>
            <person name="Kim D."/>
            <person name="Ryu S."/>
            <person name="Kim W."/>
        </authorList>
    </citation>
    <scope>NUCLEOTIDE SEQUENCE [LARGE SCALE GENOMIC DNA]</scope>
    <source>
        <tissue evidence="2">Muscle</tissue>
    </source>
</reference>
<dbReference type="EMBL" id="VSRR010000484">
    <property type="protein sequence ID" value="MPC16164.1"/>
    <property type="molecule type" value="Genomic_DNA"/>
</dbReference>
<dbReference type="Proteomes" id="UP000324222">
    <property type="component" value="Unassembled WGS sequence"/>
</dbReference>
<keyword evidence="3" id="KW-1185">Reference proteome</keyword>
<dbReference type="AlphaFoldDB" id="A0A5B7D533"/>
<feature type="compositionally biased region" description="Basic and acidic residues" evidence="1">
    <location>
        <begin position="1"/>
        <end position="11"/>
    </location>
</feature>
<protein>
    <submittedName>
        <fullName evidence="2">Uncharacterized protein</fullName>
    </submittedName>
</protein>
<accession>A0A5B7D533</accession>
<evidence type="ECO:0000313" key="3">
    <source>
        <dbReference type="Proteomes" id="UP000324222"/>
    </source>
</evidence>
<comment type="caution">
    <text evidence="2">The sequence shown here is derived from an EMBL/GenBank/DDBJ whole genome shotgun (WGS) entry which is preliminary data.</text>
</comment>
<name>A0A5B7D533_PORTR</name>